<evidence type="ECO:0000313" key="4">
    <source>
        <dbReference type="Proteomes" id="UP000318626"/>
    </source>
</evidence>
<dbReference type="CDD" id="cd17905">
    <property type="entry name" value="CheC-like"/>
    <property type="match status" value="1"/>
</dbReference>
<dbReference type="PANTHER" id="PTHR43693:SF1">
    <property type="entry name" value="PROTEIN PHOSPHATASE CHEZ"/>
    <property type="match status" value="1"/>
</dbReference>
<dbReference type="Gene3D" id="3.40.1550.10">
    <property type="entry name" value="CheC-like"/>
    <property type="match status" value="1"/>
</dbReference>
<organism evidence="3 4">
    <name type="scientific">Bremerella volcania</name>
    <dbReference type="NCBI Taxonomy" id="2527984"/>
    <lineage>
        <taxon>Bacteria</taxon>
        <taxon>Pseudomonadati</taxon>
        <taxon>Planctomycetota</taxon>
        <taxon>Planctomycetia</taxon>
        <taxon>Pirellulales</taxon>
        <taxon>Pirellulaceae</taxon>
        <taxon>Bremerella</taxon>
    </lineage>
</organism>
<proteinExistence type="predicted"/>
<evidence type="ECO:0000256" key="1">
    <source>
        <dbReference type="ARBA" id="ARBA00022500"/>
    </source>
</evidence>
<evidence type="ECO:0000313" key="3">
    <source>
        <dbReference type="EMBL" id="QDU75132.1"/>
    </source>
</evidence>
<sequence length="201" mass="22461">MNMITSTNDQKLQMFQEVLGAATEEASQAMSVWTGGKISLTLDCVRELPLEMVTQEFDLGMDLLTMVVLTIEGETGGTMILTFDEENGRRLAATLFKQEVSTDPQWSELEQSALSETGNILGCAYFNAIARLVDCEFVPSPPTFLQDYGVCVLQQALMQQAHETTDVLICQTTFLQDTEKLNWNILFVPDPKMREMLRSAT</sequence>
<dbReference type="SUPFAM" id="SSF103039">
    <property type="entry name" value="CheC-like"/>
    <property type="match status" value="1"/>
</dbReference>
<evidence type="ECO:0000256" key="2">
    <source>
        <dbReference type="ARBA" id="ARBA00022801"/>
    </source>
</evidence>
<name>A0A518C7H2_9BACT</name>
<dbReference type="InterPro" id="IPR050992">
    <property type="entry name" value="CheZ_family_phosphatases"/>
</dbReference>
<dbReference type="EC" id="3.-.-.-" evidence="3"/>
<accession>A0A518C7H2</accession>
<dbReference type="InterPro" id="IPR028976">
    <property type="entry name" value="CheC-like_sf"/>
</dbReference>
<keyword evidence="4" id="KW-1185">Reference proteome</keyword>
<gene>
    <name evidence="3" type="primary">cheC</name>
    <name evidence="3" type="ORF">Pan97_21550</name>
</gene>
<reference evidence="4" key="1">
    <citation type="submission" date="2019-02" db="EMBL/GenBank/DDBJ databases">
        <title>Deep-cultivation of Planctomycetes and their phenomic and genomic characterization uncovers novel biology.</title>
        <authorList>
            <person name="Wiegand S."/>
            <person name="Jogler M."/>
            <person name="Boedeker C."/>
            <person name="Pinto D."/>
            <person name="Vollmers J."/>
            <person name="Rivas-Marin E."/>
            <person name="Kohn T."/>
            <person name="Peeters S.H."/>
            <person name="Heuer A."/>
            <person name="Rast P."/>
            <person name="Oberbeckmann S."/>
            <person name="Bunk B."/>
            <person name="Jeske O."/>
            <person name="Meyerdierks A."/>
            <person name="Storesund J.E."/>
            <person name="Kallscheuer N."/>
            <person name="Luecker S."/>
            <person name="Lage O.M."/>
            <person name="Pohl T."/>
            <person name="Merkel B.J."/>
            <person name="Hornburger P."/>
            <person name="Mueller R.-W."/>
            <person name="Bruemmer F."/>
            <person name="Labrenz M."/>
            <person name="Spormann A.M."/>
            <person name="Op den Camp H."/>
            <person name="Overmann J."/>
            <person name="Amann R."/>
            <person name="Jetten M.S.M."/>
            <person name="Mascher T."/>
            <person name="Medema M.H."/>
            <person name="Devos D.P."/>
            <person name="Kaster A.-K."/>
            <person name="Ovreas L."/>
            <person name="Rohde M."/>
            <person name="Galperin M.Y."/>
            <person name="Jogler C."/>
        </authorList>
    </citation>
    <scope>NUCLEOTIDE SEQUENCE [LARGE SCALE GENOMIC DNA]</scope>
    <source>
        <strain evidence="4">Pan97</strain>
    </source>
</reference>
<protein>
    <submittedName>
        <fullName evidence="3">CheY-P phosphatase CheC</fullName>
        <ecNumber evidence="3">3.-.-.-</ecNumber>
    </submittedName>
</protein>
<dbReference type="PANTHER" id="PTHR43693">
    <property type="entry name" value="PROTEIN PHOSPHATASE CHEZ"/>
    <property type="match status" value="1"/>
</dbReference>
<dbReference type="GO" id="GO:0006935">
    <property type="term" value="P:chemotaxis"/>
    <property type="evidence" value="ECO:0007669"/>
    <property type="project" value="UniProtKB-KW"/>
</dbReference>
<dbReference type="Proteomes" id="UP000318626">
    <property type="component" value="Chromosome"/>
</dbReference>
<dbReference type="EMBL" id="CP036289">
    <property type="protein sequence ID" value="QDU75132.1"/>
    <property type="molecule type" value="Genomic_DNA"/>
</dbReference>
<dbReference type="GO" id="GO:0016787">
    <property type="term" value="F:hydrolase activity"/>
    <property type="evidence" value="ECO:0007669"/>
    <property type="project" value="UniProtKB-KW"/>
</dbReference>
<dbReference type="AlphaFoldDB" id="A0A518C7H2"/>
<keyword evidence="1" id="KW-0145">Chemotaxis</keyword>
<dbReference type="KEGG" id="bvo:Pan97_21550"/>
<keyword evidence="2 3" id="KW-0378">Hydrolase</keyword>
<dbReference type="RefSeq" id="WP_196782342.1">
    <property type="nucleotide sequence ID" value="NZ_CP036289.1"/>
</dbReference>